<keyword evidence="2" id="KW-1185">Reference proteome</keyword>
<dbReference type="RefSeq" id="WP_162645934.1">
    <property type="nucleotide sequence ID" value="NZ_CP048288.1"/>
</dbReference>
<reference evidence="1 2" key="1">
    <citation type="submission" date="2020-02" db="EMBL/GenBank/DDBJ databases">
        <title>Paenibacillus sp. nov., isolated from rhizosphere soil of tomato.</title>
        <authorList>
            <person name="Weon H.-Y."/>
            <person name="Lee S.A."/>
        </authorList>
    </citation>
    <scope>NUCLEOTIDE SEQUENCE [LARGE SCALE GENOMIC DNA]</scope>
    <source>
        <strain evidence="1 2">14171R-81</strain>
        <plasmid evidence="1 2">unnamed2</plasmid>
    </source>
</reference>
<accession>A0A6C0PB41</accession>
<name>A0A6C0PB41_9BACL</name>
<gene>
    <name evidence="1" type="ORF">GZH47_33445</name>
</gene>
<proteinExistence type="predicted"/>
<dbReference type="Proteomes" id="UP000479114">
    <property type="component" value="Plasmid unnamed2"/>
</dbReference>
<evidence type="ECO:0000313" key="2">
    <source>
        <dbReference type="Proteomes" id="UP000479114"/>
    </source>
</evidence>
<organism evidence="1 2">
    <name type="scientific">Paenibacillus rhizovicinus</name>
    <dbReference type="NCBI Taxonomy" id="2704463"/>
    <lineage>
        <taxon>Bacteria</taxon>
        <taxon>Bacillati</taxon>
        <taxon>Bacillota</taxon>
        <taxon>Bacilli</taxon>
        <taxon>Bacillales</taxon>
        <taxon>Paenibacillaceae</taxon>
        <taxon>Paenibacillus</taxon>
    </lineage>
</organism>
<keyword evidence="1" id="KW-0614">Plasmid</keyword>
<dbReference type="AlphaFoldDB" id="A0A6C0PB41"/>
<protein>
    <submittedName>
        <fullName evidence="1">Uncharacterized protein</fullName>
    </submittedName>
</protein>
<dbReference type="EMBL" id="CP048288">
    <property type="protein sequence ID" value="QHW35800.1"/>
    <property type="molecule type" value="Genomic_DNA"/>
</dbReference>
<dbReference type="KEGG" id="prz:GZH47_33445"/>
<sequence length="48" mass="5640">MIKTTITVEVTHHSYNAAWLERQIQETLHRLDDVKEVKTKTVEHKPAN</sequence>
<geneLocation type="plasmid" evidence="1 2">
    <name>unnamed2</name>
</geneLocation>
<evidence type="ECO:0000313" key="1">
    <source>
        <dbReference type="EMBL" id="QHW35800.1"/>
    </source>
</evidence>